<accession>A0A5N3QTC9</accession>
<gene>
    <name evidence="1" type="ORF">F2P58_23310</name>
</gene>
<reference evidence="1 2" key="1">
    <citation type="submission" date="2019-09" db="EMBL/GenBank/DDBJ databases">
        <title>Whole genome sequence of Vibrio fortis.</title>
        <authorList>
            <person name="Das S.K."/>
        </authorList>
    </citation>
    <scope>NUCLEOTIDE SEQUENCE [LARGE SCALE GENOMIC DNA]</scope>
    <source>
        <strain evidence="1 2">AN60</strain>
    </source>
</reference>
<evidence type="ECO:0000313" key="2">
    <source>
        <dbReference type="Proteomes" id="UP000326789"/>
    </source>
</evidence>
<sequence>MIKQEKLWRELARTFGARKAKRLFKRLPEEALTNSTLSGAFVWTYSNDGHDFWCEIDRKVTQAAFRYNFNF</sequence>
<dbReference type="Proteomes" id="UP000326789">
    <property type="component" value="Unassembled WGS sequence"/>
</dbReference>
<dbReference type="RefSeq" id="WP_150873147.1">
    <property type="nucleotide sequence ID" value="NZ_VWSE01000010.1"/>
</dbReference>
<organism evidence="1 2">
    <name type="scientific">Vibrio fortis</name>
    <dbReference type="NCBI Taxonomy" id="212667"/>
    <lineage>
        <taxon>Bacteria</taxon>
        <taxon>Pseudomonadati</taxon>
        <taxon>Pseudomonadota</taxon>
        <taxon>Gammaproteobacteria</taxon>
        <taxon>Vibrionales</taxon>
        <taxon>Vibrionaceae</taxon>
        <taxon>Vibrio</taxon>
    </lineage>
</organism>
<protein>
    <submittedName>
        <fullName evidence="1">Uncharacterized protein</fullName>
    </submittedName>
</protein>
<name>A0A5N3QTC9_9VIBR</name>
<proteinExistence type="predicted"/>
<dbReference type="AlphaFoldDB" id="A0A5N3QTC9"/>
<evidence type="ECO:0000313" key="1">
    <source>
        <dbReference type="EMBL" id="KAB0285446.1"/>
    </source>
</evidence>
<comment type="caution">
    <text evidence="1">The sequence shown here is derived from an EMBL/GenBank/DDBJ whole genome shotgun (WGS) entry which is preliminary data.</text>
</comment>
<dbReference type="EMBL" id="VWSE01000010">
    <property type="protein sequence ID" value="KAB0285446.1"/>
    <property type="molecule type" value="Genomic_DNA"/>
</dbReference>